<keyword evidence="1" id="KW-0732">Signal</keyword>
<gene>
    <name evidence="4" type="ORF">SKC38_08235</name>
</gene>
<name>A0ABW6CZ22_9BACT</name>
<organism evidence="4 5">
    <name type="scientific">Aquirufa echingensis</name>
    <dbReference type="NCBI Taxonomy" id="3096516"/>
    <lineage>
        <taxon>Bacteria</taxon>
        <taxon>Pseudomonadati</taxon>
        <taxon>Bacteroidota</taxon>
        <taxon>Cytophagia</taxon>
        <taxon>Cytophagales</taxon>
        <taxon>Flectobacillaceae</taxon>
        <taxon>Aquirufa</taxon>
    </lineage>
</organism>
<proteinExistence type="predicted"/>
<dbReference type="SUPFAM" id="SSF49899">
    <property type="entry name" value="Concanavalin A-like lectins/glucanases"/>
    <property type="match status" value="4"/>
</dbReference>
<protein>
    <submittedName>
        <fullName evidence="4">LamG-like jellyroll fold domain-containing protein</fullName>
    </submittedName>
</protein>
<dbReference type="RefSeq" id="WP_377976659.1">
    <property type="nucleotide sequence ID" value="NZ_JBBKYA010000004.1"/>
</dbReference>
<dbReference type="EMBL" id="JBBKYA010000004">
    <property type="protein sequence ID" value="MFD3276208.1"/>
    <property type="molecule type" value="Genomic_DNA"/>
</dbReference>
<dbReference type="Proteomes" id="UP001598114">
    <property type="component" value="Unassembled WGS sequence"/>
</dbReference>
<accession>A0ABW6CZ22</accession>
<dbReference type="InterPro" id="IPR013320">
    <property type="entry name" value="ConA-like_dom_sf"/>
</dbReference>
<feature type="domain" description="LamG-like jellyroll fold" evidence="3">
    <location>
        <begin position="1830"/>
        <end position="1963"/>
    </location>
</feature>
<dbReference type="Pfam" id="PF13385">
    <property type="entry name" value="Laminin_G_3"/>
    <property type="match status" value="3"/>
</dbReference>
<evidence type="ECO:0000256" key="1">
    <source>
        <dbReference type="ARBA" id="ARBA00022729"/>
    </source>
</evidence>
<dbReference type="InterPro" id="IPR013783">
    <property type="entry name" value="Ig-like_fold"/>
</dbReference>
<dbReference type="SMART" id="SM00560">
    <property type="entry name" value="LamGL"/>
    <property type="match status" value="1"/>
</dbReference>
<comment type="caution">
    <text evidence="4">The sequence shown here is derived from an EMBL/GenBank/DDBJ whole genome shotgun (WGS) entry which is preliminary data.</text>
</comment>
<keyword evidence="2" id="KW-1015">Disulfide bond</keyword>
<evidence type="ECO:0000259" key="3">
    <source>
        <dbReference type="SMART" id="SM00560"/>
    </source>
</evidence>
<sequence>MNQSIFKLILISFFLLIETFLYAQNTLDKIGLTSSTLPKLAYSLRQLSSSYSGPLVRVHTGTAYYDVYPDASSGLISLDSKISLSVANSSSASAATSNSLSSIVTSGVTNLNVVIWYDQSGNAIDVKTSSVNAPKLMEGGNFKMLNGKPTIYFAGVSANSDFLRSSTTMNFATFSSATYSIVVQNVASTYSISGIVNTGSGGAWGFAYSTVSPYGYYVDGSGCMNATTGELSTSPKFFTAITNQNVSSYIYENGYLKASKTTSNCNFTPTTSYVTIGQRDGGTRKFDGNMSEIILFPKSISTSEQNTIETSQRDTYFAPSVSISSTASNNTICAGTSVTFTATTFNATNPTFQWKKNGAIIPGETATTYTTTNLANNDVITVEMYHDAANLTSNLVSDASLLLKLDATDPTSYSGTGTTWSDLSGLNNHATLNSHQSFDASGSIQFDGTNNPVVMPLVTNAISNVTMQCWVYLDANTVGPFMKNGISGGYSFGTGPGGNSFGLGNKATMLLNAVAWQPLAITMGYGWKLVTMTISGTTESLYVNDVLIGSRTGTPSVPATGTYLGTTVNDNSGSNYFNSKMAGAFMYGKALTAAEIAQNYTTGRFKLSPLTAVSNSLTMRVNGNASASLSSITGSDAQTSCINSAITSITYTTSGATAATFSGLPTGVTGSFASNTITISGTPSVSGTFGYTVSLTSSCGSPVSLTGTLIVKAVNSVTLLSSAGTTSQTVCVSSAISPIRYISTGATGASFSGFPTGVTGVWSNDTLLISGTPSQSGTFNYTVTLTGGCGLRTTTGTIIANASNSGTLTSAVGSNAQTICVNSAISSISYSTVGATGATFSGLPAGVTGSWSANVVSISGTPTIAGNYSYTVTLTGGCGTSTLTGTIQVTQNTISLSSAAGTDAQSLCNNSALTNISYATVGATGATFSGLPSGVSGSWAGNVVTISGTPTSIGTFNYTVSLTGGCGVVSVSGTITVLSSSVSIVSTAPANLICYGTPVTFTASVTNPGTGGAFQWYKNGLAITGETSSVFSSSTLVNSDAIYVSYSSSCTSGGSLITNGLIQQLDASNSASYSGTGSTWYDVSGNGNHGTLNSAVFTNSGGVKYFALSGTYISAPLTKTNSMTFSTWAKSSNPGSTMLFNAGLAGSGPDVFLYNGRIFWNTWDSENNPFVGATVAMINADFHQYTVVVDAVANNAKLYFDGVLKGTSVYKSPTLSSPTALYIGGAGPGDGWNWPGGFRNFLSYNRALSSTEVLANYNSTIVGGGGINSNTITTTVSKLTLTSAAGTDVQSKCISTSITNIVYTATGATGATVSGLPSGVNWAWSNGVITISGSPTVVGTFNYSIELTGGCDGLVRQTGSITVNPNNTIALSSASGTNNQSLCLNTALTNITYATTSATGASFSGLPTGVTGSWTNNVVTISGTPTVSGTFTYTITLTGGCGVITASGTLVVNPNNTISLSSGAGTNAQSVCINAAITNISYTTTGATSASVTGLPLGVTGIWSNNVVTISGTPTIAGNYTYTVSLSGGCGTTSLSGTILVKAVNTITLSSAVNTDAQSICKNANLTAISYVTAGATGASFSGLPAGISGAYAANVVTISGIPTAVGVFPYTVTVTGGCGVVTATGTISVIDLPTINVAVSGNNCAEKSVMTATSGFLSYTWYKDNVVVNGATANVYSPTARGNFKVLVSDGSCSNTSSTITIYECALTAEGNIVPTTSALLVNTSGGMNNGTGVTDEGKSLNITATTTIDVIETAASGATLVLNLDARNVNSLARTATPGTWYDLSGNQNNATIYGTVAYGAGNGGALNFPGGNANYVQAKSGVYFTGGSFTIQSWVYPMQLYNWNRIIDFGNGAGSNNILLSNTYGTSGNPGFYVEGAQFQSSRTLTLNAWHHVCATFDTNTRIATIYVDGQPAGTSVVPRPVNIVRNNCYIGRSNWGFGDPNFAGGMGALQIYNGFLTSTEILSNYNSTKGLYGL</sequence>
<reference evidence="4 5" key="1">
    <citation type="submission" date="2024-03" db="EMBL/GenBank/DDBJ databases">
        <title>Aquirufa genome sequencing.</title>
        <authorList>
            <person name="Pitt A."/>
            <person name="Hahn M.W."/>
        </authorList>
    </citation>
    <scope>NUCLEOTIDE SEQUENCE [LARGE SCALE GENOMIC DNA]</scope>
    <source>
        <strain evidence="4 5">PLAD-142S6K</strain>
    </source>
</reference>
<evidence type="ECO:0000313" key="5">
    <source>
        <dbReference type="Proteomes" id="UP001598114"/>
    </source>
</evidence>
<evidence type="ECO:0000313" key="4">
    <source>
        <dbReference type="EMBL" id="MFD3276208.1"/>
    </source>
</evidence>
<keyword evidence="5" id="KW-1185">Reference proteome</keyword>
<evidence type="ECO:0000256" key="2">
    <source>
        <dbReference type="ARBA" id="ARBA00023157"/>
    </source>
</evidence>
<dbReference type="Gene3D" id="2.60.40.10">
    <property type="entry name" value="Immunoglobulins"/>
    <property type="match status" value="10"/>
</dbReference>
<dbReference type="InterPro" id="IPR006558">
    <property type="entry name" value="LamG-like"/>
</dbReference>
<dbReference type="Gene3D" id="2.60.120.200">
    <property type="match status" value="3"/>
</dbReference>